<evidence type="ECO:0000256" key="4">
    <source>
        <dbReference type="ARBA" id="ARBA00022729"/>
    </source>
</evidence>
<dbReference type="AlphaFoldDB" id="A0A7W4YFX9"/>
<feature type="signal peptide" evidence="7">
    <location>
        <begin position="1"/>
        <end position="28"/>
    </location>
</feature>
<comment type="similarity">
    <text evidence="2">Belongs to the BMP lipoprotein family.</text>
</comment>
<evidence type="ECO:0000256" key="1">
    <source>
        <dbReference type="ARBA" id="ARBA00004193"/>
    </source>
</evidence>
<keyword evidence="3" id="KW-1003">Cell membrane</keyword>
<dbReference type="Gene3D" id="3.40.50.2300">
    <property type="match status" value="2"/>
</dbReference>
<evidence type="ECO:0000256" key="2">
    <source>
        <dbReference type="ARBA" id="ARBA00008610"/>
    </source>
</evidence>
<evidence type="ECO:0000313" key="10">
    <source>
        <dbReference type="Proteomes" id="UP000545286"/>
    </source>
</evidence>
<evidence type="ECO:0000256" key="6">
    <source>
        <dbReference type="ARBA" id="ARBA00023288"/>
    </source>
</evidence>
<dbReference type="InterPro" id="IPR028082">
    <property type="entry name" value="Peripla_BP_I"/>
</dbReference>
<name>A0A7W4YFX9_9MICO</name>
<dbReference type="SUPFAM" id="SSF53822">
    <property type="entry name" value="Periplasmic binding protein-like I"/>
    <property type="match status" value="1"/>
</dbReference>
<keyword evidence="5" id="KW-0472">Membrane</keyword>
<sequence length="361" mass="36987">MAISSKQRFAAIGTVGVAALVLAGCAPAPEAGDAPAEGASDFTACMVSDEGGFDDRSFNQLAHTGLENAESELGVKVLEAESATPDDYAANLTTMVDQGCSIIVPVGFKLADATAAAAEANPEVDFAIVDVEGLGIPNVLELNYDTAQAAFLAGYAAAAYSKTGTVATYGGAAIPTVTIFMDGFANGVKHYNEVKGKDVKVIGWDVAAQQGSFVDDFTNVSRAKEISTGFLSQGADVILPVGGPLYQGAAEAIREGGQDAVILGVDSDLAVADEQYADIILVSIMKGLDVTVLDAISQSLDGTFEGGTTYTGVLENEGVGLSGFGDFESKLPAGTTDEIDALKQEVIDGKYPDLSPSSPKV</sequence>
<comment type="caution">
    <text evidence="9">The sequence shown here is derived from an EMBL/GenBank/DDBJ whole genome shotgun (WGS) entry which is preliminary data.</text>
</comment>
<feature type="domain" description="ABC transporter substrate-binding protein PnrA-like" evidence="8">
    <location>
        <begin position="44"/>
        <end position="333"/>
    </location>
</feature>
<dbReference type="PANTHER" id="PTHR34296">
    <property type="entry name" value="TRANSCRIPTIONAL ACTIVATOR PROTEIN MED"/>
    <property type="match status" value="1"/>
</dbReference>
<proteinExistence type="inferred from homology"/>
<evidence type="ECO:0000256" key="5">
    <source>
        <dbReference type="ARBA" id="ARBA00023136"/>
    </source>
</evidence>
<dbReference type="EMBL" id="JACHWJ010000002">
    <property type="protein sequence ID" value="MBB2957320.1"/>
    <property type="molecule type" value="Genomic_DNA"/>
</dbReference>
<evidence type="ECO:0000256" key="3">
    <source>
        <dbReference type="ARBA" id="ARBA00022475"/>
    </source>
</evidence>
<feature type="chain" id="PRO_5030770203" evidence="7">
    <location>
        <begin position="29"/>
        <end position="361"/>
    </location>
</feature>
<comment type="subcellular location">
    <subcellularLocation>
        <location evidence="1">Cell membrane</location>
        <topology evidence="1">Lipid-anchor</topology>
    </subcellularLocation>
</comment>
<organism evidence="9 10">
    <name type="scientific">Pseudoclavibacter helvolus</name>
    <dbReference type="NCBI Taxonomy" id="255205"/>
    <lineage>
        <taxon>Bacteria</taxon>
        <taxon>Bacillati</taxon>
        <taxon>Actinomycetota</taxon>
        <taxon>Actinomycetes</taxon>
        <taxon>Micrococcales</taxon>
        <taxon>Microbacteriaceae</taxon>
        <taxon>Pseudoclavibacter</taxon>
    </lineage>
</organism>
<dbReference type="PROSITE" id="PS51257">
    <property type="entry name" value="PROKAR_LIPOPROTEIN"/>
    <property type="match status" value="1"/>
</dbReference>
<evidence type="ECO:0000313" key="9">
    <source>
        <dbReference type="EMBL" id="MBB2957320.1"/>
    </source>
</evidence>
<dbReference type="PANTHER" id="PTHR34296:SF2">
    <property type="entry name" value="ABC TRANSPORTER GUANOSINE-BINDING PROTEIN NUPN"/>
    <property type="match status" value="1"/>
</dbReference>
<dbReference type="GO" id="GO:0005886">
    <property type="term" value="C:plasma membrane"/>
    <property type="evidence" value="ECO:0007669"/>
    <property type="project" value="UniProtKB-SubCell"/>
</dbReference>
<dbReference type="Proteomes" id="UP000545286">
    <property type="component" value="Unassembled WGS sequence"/>
</dbReference>
<protein>
    <submittedName>
        <fullName evidence="9">Basic membrane protein A</fullName>
    </submittedName>
</protein>
<keyword evidence="4 7" id="KW-0732">Signal</keyword>
<gene>
    <name evidence="9" type="ORF">FHX72_001457</name>
</gene>
<dbReference type="Pfam" id="PF02608">
    <property type="entry name" value="Bmp"/>
    <property type="match status" value="1"/>
</dbReference>
<dbReference type="InterPro" id="IPR050957">
    <property type="entry name" value="BMP_lipoprotein"/>
</dbReference>
<reference evidence="9 10" key="1">
    <citation type="submission" date="2020-08" db="EMBL/GenBank/DDBJ databases">
        <title>Sequencing the genomes of 1000 actinobacteria strains.</title>
        <authorList>
            <person name="Klenk H.-P."/>
        </authorList>
    </citation>
    <scope>NUCLEOTIDE SEQUENCE [LARGE SCALE GENOMIC DNA]</scope>
    <source>
        <strain evidence="9 10">DSM 20419</strain>
    </source>
</reference>
<dbReference type="InterPro" id="IPR003760">
    <property type="entry name" value="PnrA-like"/>
</dbReference>
<keyword evidence="10" id="KW-1185">Reference proteome</keyword>
<accession>A0A7W4YFX9</accession>
<evidence type="ECO:0000259" key="8">
    <source>
        <dbReference type="Pfam" id="PF02608"/>
    </source>
</evidence>
<keyword evidence="6" id="KW-0449">Lipoprotein</keyword>
<dbReference type="CDD" id="cd06354">
    <property type="entry name" value="PBP1_PrnA-like"/>
    <property type="match status" value="1"/>
</dbReference>
<dbReference type="RefSeq" id="WP_338110075.1">
    <property type="nucleotide sequence ID" value="NZ_JACHWJ010000002.1"/>
</dbReference>
<evidence type="ECO:0000256" key="7">
    <source>
        <dbReference type="SAM" id="SignalP"/>
    </source>
</evidence>